<protein>
    <submittedName>
        <fullName evidence="1">Nucleoporin Nup186/Nup192/Nup205</fullName>
    </submittedName>
</protein>
<evidence type="ECO:0000313" key="2">
    <source>
        <dbReference type="Proteomes" id="UP001055072"/>
    </source>
</evidence>
<sequence>MSHIQTRQFDPSDLLSVLSAALRTDTHHPDDGTGVQRLFEELILSKQYLVKLFDVGPRSEQERRELEGGQITVNNRPLAVNADFARQVAFVSSQLDVSERYVAGLLQSIISQHPNLTSSQQVSGSEKLVEAAIIEFHSKRRKLAECLQYIVEAAVLGQQGVNELVTGPGTVAGGGKSVYEQLELFVRQEMIAATAQQTAPASGLGGLFRGGVVQQAPGQGAFPTKLLKEIDRLGETLQKVQAAKQNARSDTVGPSQTQAGSLGSDILSARLSSLHAERRALGSVLVALCRLGYVAPANILDMIDWLQKNAHERNPLVLYVLVGVMNCWEIVDPNSDGGTARKLIINDAQFIGTLKRKLNPSTTAPGAQQEWRAPGLRAVLLLKWTLFLTEMRHRDPSLEDKDGFKTDELENQIWNGVQGDSFSWLTRIMMTVHAKSGNDSNVLPTSYLSSGFLARFENEPLPISGSDVDEDFSAAFLDAVESLIRWTITYASSELRKIKQRQEDVLLSGVRGDRLLRSSASHTRQFSTPAEPTVNASGPPPRNDIGMLFSLIGILYTLLPPERALQFWGGGIVPIQPVSYGYMALMEANAGRLPSFLQWAVWSTQIKDVDMLAALYDMLVGLSKGQQCSELTYNFLARGGIDSGLPIQSQQGPAVSWNAIFGLLDQWTATASTPRSNQPPPQMNLLGQQTQRQHQAHPQPLILTPQDVLLAQSFLRLLGSVARYSVAVRTTLSGHARFRPIPTLVSLVPLNIPLELKGALFDSLASFCLPGAGVPGVEICRSVWTLMERMEVINVRANAVLAGPSIAAVKGVEVELEEVEAVHKMYPETIPFLKLLSTLIHAPKSISTHDLVTDSEPLNTIPETLGQSYRTPGIGPYTSFVVDKVFAKISQREYLRPADRWRINDLCLTFIENTLASFDLESLVTSQEEASTQTEALIALAIHPGHDILKRMLTHSELQASILSYAVDGLDGFDKGFAEEEPLFAKTITRSLRIVQRVLELQDIFFDLFVPALSSLEDAAAIGEIHPVSYYVRFDQALLYGPQSVPALAAYISYPAYPELRLLSVKILSTLATPSNVSQLAVIIDKSSDSDRILDGYQHVLDTESFVDVDTAETFAEECTGAGAPDVSQSLEVLTQAIRLAVLDFFNQNIQPGRPYPNVAHLLLFGKIQSENQIQDPNALGARRACIHAILDILNQGVPRLGEDVRSHQAQRIPGTALTSRLPAFAERCYRVILQLCRHSRTSEFSMRYLRSREDFFTRHLAALPFHLSATFSEPYIEIEYNDSSRVISTVPALTASLRLRSAVFDLVALELHVLTSRGHSKSVIELLDLLYGNDDEGDRIGPNWADDMFRPFRDVGQSHLRMIEFLQSLDFDWSDSLMVHPIPLEFFGHLNLCSCVQLDDSGCEIVDKSALISLLTHARRSLHQQGRIVTTAHLQQVSDETAYIMQSCAVENHRRQVQHATMVSYESWQRLLEMTLVKCLEKVAPQRREGLLFDLLHVLPAALLSGNTPEPTAAILAEAILSTITKLREDRHQQTVTQFSSQGVSALPAERLFALLRSLLQCLTNNSQSEIVRGNLYASLVNYISLITDVEERPQNALGWTEDLSSDVDKSSWGSNGAPLVDGSMAIIKPVMDRLVALVSRDATDGTEVWKTVAFVFLDSLVRLSHIERRVDVLSALGRPGFITSFARSLKETDLHLQIVLKPDPDDLNPLYIFESKMSLLCRMAQSRGGAERLIESRLIPSLADSDFIDARPELDQAFVDNDSFLPSATQRYHQLLLPSLQAVAGIISSLGCKHLTATNQVLEFLRSHRDTFVILLKTDIEDLSMSVLEEMRLVISLGSNILSVVPKTELVSTSGYGGVHAAIISLAARTLGKRTWATAVKPSNEDEAFMDSIRDPAHGVSKFRVKVLHQLIHLRKAVISYMGNTSNFTEHEFTPILSPIVGIPRQDDITSRFIVTIPTAGDAIDTLNHILEDLAQTLKQFLDFSAELASQDHALENIPEMLELPSGVVLENLTVDQRQTLIDHELQKWQRSARAKAHTLFESLEMLLLLVWRHLAVYADEGADVQNLGVSIRITPSFNADSFRTDASRKLAPVVHRLSAMATENQLGLGWQSYERYMEVMSRRLKDAAGLHDAQAELSPEEDANPAYEHS</sequence>
<reference evidence="1" key="1">
    <citation type="journal article" date="2021" name="Environ. Microbiol.">
        <title>Gene family expansions and transcriptome signatures uncover fungal adaptations to wood decay.</title>
        <authorList>
            <person name="Hage H."/>
            <person name="Miyauchi S."/>
            <person name="Viragh M."/>
            <person name="Drula E."/>
            <person name="Min B."/>
            <person name="Chaduli D."/>
            <person name="Navarro D."/>
            <person name="Favel A."/>
            <person name="Norest M."/>
            <person name="Lesage-Meessen L."/>
            <person name="Balint B."/>
            <person name="Merenyi Z."/>
            <person name="de Eugenio L."/>
            <person name="Morin E."/>
            <person name="Martinez A.T."/>
            <person name="Baldrian P."/>
            <person name="Stursova M."/>
            <person name="Martinez M.J."/>
            <person name="Novotny C."/>
            <person name="Magnuson J.K."/>
            <person name="Spatafora J.W."/>
            <person name="Maurice S."/>
            <person name="Pangilinan J."/>
            <person name="Andreopoulos W."/>
            <person name="LaButti K."/>
            <person name="Hundley H."/>
            <person name="Na H."/>
            <person name="Kuo A."/>
            <person name="Barry K."/>
            <person name="Lipzen A."/>
            <person name="Henrissat B."/>
            <person name="Riley R."/>
            <person name="Ahrendt S."/>
            <person name="Nagy L.G."/>
            <person name="Grigoriev I.V."/>
            <person name="Martin F."/>
            <person name="Rosso M.N."/>
        </authorList>
    </citation>
    <scope>NUCLEOTIDE SEQUENCE</scope>
    <source>
        <strain evidence="1">CBS 384.51</strain>
    </source>
</reference>
<evidence type="ECO:0000313" key="1">
    <source>
        <dbReference type="EMBL" id="KAI0085599.1"/>
    </source>
</evidence>
<proteinExistence type="predicted"/>
<comment type="caution">
    <text evidence="1">The sequence shown here is derived from an EMBL/GenBank/DDBJ whole genome shotgun (WGS) entry which is preliminary data.</text>
</comment>
<gene>
    <name evidence="1" type="ORF">BDY19DRAFT_996725</name>
</gene>
<dbReference type="Proteomes" id="UP001055072">
    <property type="component" value="Unassembled WGS sequence"/>
</dbReference>
<accession>A0ACB8TUV9</accession>
<dbReference type="EMBL" id="MU274930">
    <property type="protein sequence ID" value="KAI0085599.1"/>
    <property type="molecule type" value="Genomic_DNA"/>
</dbReference>
<name>A0ACB8TUV9_9APHY</name>
<keyword evidence="2" id="KW-1185">Reference proteome</keyword>
<organism evidence="1 2">
    <name type="scientific">Irpex rosettiformis</name>
    <dbReference type="NCBI Taxonomy" id="378272"/>
    <lineage>
        <taxon>Eukaryota</taxon>
        <taxon>Fungi</taxon>
        <taxon>Dikarya</taxon>
        <taxon>Basidiomycota</taxon>
        <taxon>Agaricomycotina</taxon>
        <taxon>Agaricomycetes</taxon>
        <taxon>Polyporales</taxon>
        <taxon>Irpicaceae</taxon>
        <taxon>Irpex</taxon>
    </lineage>
</organism>